<proteinExistence type="predicted"/>
<gene>
    <name evidence="1" type="ORF">CRE_29088</name>
</gene>
<evidence type="ECO:0000313" key="1">
    <source>
        <dbReference type="EMBL" id="EFP10526.1"/>
    </source>
</evidence>
<keyword evidence="2" id="KW-1185">Reference proteome</keyword>
<name>E3MWC1_CAERE</name>
<evidence type="ECO:0000313" key="2">
    <source>
        <dbReference type="Proteomes" id="UP000008281"/>
    </source>
</evidence>
<sequence length="60" mass="6791">MAVRSSNSPYPATHVSRRPTLHIHTQLILRRSNPSVHVFSSFSSPFVQISSDLTDFRPNI</sequence>
<dbReference type="InParanoid" id="E3MWC1"/>
<reference evidence="1" key="1">
    <citation type="submission" date="2007-07" db="EMBL/GenBank/DDBJ databases">
        <title>PCAP assembly of the Caenorhabditis remanei genome.</title>
        <authorList>
            <consortium name="The Caenorhabditis remanei Sequencing Consortium"/>
            <person name="Wilson R.K."/>
        </authorList>
    </citation>
    <scope>NUCLEOTIDE SEQUENCE [LARGE SCALE GENOMIC DNA]</scope>
    <source>
        <strain evidence="1">PB4641</strain>
    </source>
</reference>
<dbReference type="EMBL" id="DS268486">
    <property type="protein sequence ID" value="EFP10526.1"/>
    <property type="molecule type" value="Genomic_DNA"/>
</dbReference>
<accession>E3MWC1</accession>
<organism evidence="2">
    <name type="scientific">Caenorhabditis remanei</name>
    <name type="common">Caenorhabditis vulgaris</name>
    <dbReference type="NCBI Taxonomy" id="31234"/>
    <lineage>
        <taxon>Eukaryota</taxon>
        <taxon>Metazoa</taxon>
        <taxon>Ecdysozoa</taxon>
        <taxon>Nematoda</taxon>
        <taxon>Chromadorea</taxon>
        <taxon>Rhabditida</taxon>
        <taxon>Rhabditina</taxon>
        <taxon>Rhabditomorpha</taxon>
        <taxon>Rhabditoidea</taxon>
        <taxon>Rhabditidae</taxon>
        <taxon>Peloderinae</taxon>
        <taxon>Caenorhabditis</taxon>
    </lineage>
</organism>
<dbReference type="Proteomes" id="UP000008281">
    <property type="component" value="Unassembled WGS sequence"/>
</dbReference>
<protein>
    <submittedName>
        <fullName evidence="1">Uncharacterized protein</fullName>
    </submittedName>
</protein>
<dbReference type="AlphaFoldDB" id="E3MWC1"/>
<dbReference type="HOGENOM" id="CLU_2943939_0_0_1"/>